<dbReference type="EMBL" id="CP048685">
    <property type="protein sequence ID" value="QPJ61906.1"/>
    <property type="molecule type" value="Genomic_DNA"/>
</dbReference>
<evidence type="ECO:0000256" key="5">
    <source>
        <dbReference type="ARBA" id="ARBA00022989"/>
    </source>
</evidence>
<dbReference type="GO" id="GO:0008324">
    <property type="term" value="F:monoatomic cation transmembrane transporter activity"/>
    <property type="evidence" value="ECO:0007669"/>
    <property type="project" value="InterPro"/>
</dbReference>
<protein>
    <submittedName>
        <fullName evidence="10">Cation transporter</fullName>
    </submittedName>
</protein>
<evidence type="ECO:0000256" key="1">
    <source>
        <dbReference type="ARBA" id="ARBA00004141"/>
    </source>
</evidence>
<dbReference type="InterPro" id="IPR002524">
    <property type="entry name" value="Cation_efflux"/>
</dbReference>
<dbReference type="InterPro" id="IPR027470">
    <property type="entry name" value="Cation_efflux_CTD"/>
</dbReference>
<evidence type="ECO:0000256" key="4">
    <source>
        <dbReference type="ARBA" id="ARBA00022692"/>
    </source>
</evidence>
<reference evidence="10 11" key="1">
    <citation type="submission" date="2020-02" db="EMBL/GenBank/DDBJ databases">
        <title>Genomic and physiological characterization of two novel Nitrospinaceae genera.</title>
        <authorList>
            <person name="Mueller A.J."/>
            <person name="Jung M.-Y."/>
            <person name="Strachan C.R."/>
            <person name="Herbold C.W."/>
            <person name="Kirkegaard R.H."/>
            <person name="Daims H."/>
        </authorList>
    </citation>
    <scope>NUCLEOTIDE SEQUENCE [LARGE SCALE GENOMIC DNA]</scope>
    <source>
        <strain evidence="10">EB</strain>
    </source>
</reference>
<evidence type="ECO:0000256" key="7">
    <source>
        <dbReference type="SAM" id="Phobius"/>
    </source>
</evidence>
<comment type="subcellular location">
    <subcellularLocation>
        <location evidence="1">Membrane</location>
        <topology evidence="1">Multi-pass membrane protein</topology>
    </subcellularLocation>
</comment>
<dbReference type="PANTHER" id="PTHR43840:SF15">
    <property type="entry name" value="MITOCHONDRIAL METAL TRANSPORTER 1-RELATED"/>
    <property type="match status" value="1"/>
</dbReference>
<evidence type="ECO:0000259" key="8">
    <source>
        <dbReference type="Pfam" id="PF01545"/>
    </source>
</evidence>
<evidence type="ECO:0000313" key="10">
    <source>
        <dbReference type="EMBL" id="QPJ61906.1"/>
    </source>
</evidence>
<gene>
    <name evidence="10" type="ORF">G3M70_08480</name>
</gene>
<dbReference type="Pfam" id="PF01545">
    <property type="entry name" value="Cation_efflux"/>
    <property type="match status" value="1"/>
</dbReference>
<dbReference type="InterPro" id="IPR027469">
    <property type="entry name" value="Cation_efflux_TMD_sf"/>
</dbReference>
<dbReference type="Gene3D" id="3.30.70.1350">
    <property type="entry name" value="Cation efflux protein, cytoplasmic domain"/>
    <property type="match status" value="1"/>
</dbReference>
<comment type="similarity">
    <text evidence="2">Belongs to the cation diffusion facilitator (CDF) transporter (TC 2.A.4) family.</text>
</comment>
<dbReference type="InterPro" id="IPR058533">
    <property type="entry name" value="Cation_efflux_TM"/>
</dbReference>
<evidence type="ECO:0000256" key="6">
    <source>
        <dbReference type="ARBA" id="ARBA00023136"/>
    </source>
</evidence>
<organism evidence="10 11">
    <name type="scientific">Candidatus Nitronauta litoralis</name>
    <dbReference type="NCBI Taxonomy" id="2705533"/>
    <lineage>
        <taxon>Bacteria</taxon>
        <taxon>Pseudomonadati</taxon>
        <taxon>Nitrospinota/Tectimicrobiota group</taxon>
        <taxon>Nitrospinota</taxon>
        <taxon>Nitrospinia</taxon>
        <taxon>Nitrospinales</taxon>
        <taxon>Nitrospinaceae</taxon>
        <taxon>Candidatus Nitronauta</taxon>
    </lineage>
</organism>
<keyword evidence="3" id="KW-0813">Transport</keyword>
<keyword evidence="5 7" id="KW-1133">Transmembrane helix</keyword>
<dbReference type="PANTHER" id="PTHR43840">
    <property type="entry name" value="MITOCHONDRIAL METAL TRANSPORTER 1-RELATED"/>
    <property type="match status" value="1"/>
</dbReference>
<dbReference type="NCBIfam" id="TIGR01297">
    <property type="entry name" value="CDF"/>
    <property type="match status" value="1"/>
</dbReference>
<evidence type="ECO:0000313" key="11">
    <source>
        <dbReference type="Proteomes" id="UP000594688"/>
    </source>
</evidence>
<keyword evidence="6 7" id="KW-0472">Membrane</keyword>
<dbReference type="AlphaFoldDB" id="A0A7T0G0J5"/>
<feature type="transmembrane region" description="Helical" evidence="7">
    <location>
        <begin position="90"/>
        <end position="111"/>
    </location>
</feature>
<feature type="domain" description="Cation efflux protein cytoplasmic" evidence="9">
    <location>
        <begin position="234"/>
        <end position="310"/>
    </location>
</feature>
<dbReference type="InterPro" id="IPR050291">
    <property type="entry name" value="CDF_Transporter"/>
</dbReference>
<feature type="domain" description="Cation efflux protein transmembrane" evidence="8">
    <location>
        <begin position="19"/>
        <end position="229"/>
    </location>
</feature>
<evidence type="ECO:0000259" key="9">
    <source>
        <dbReference type="Pfam" id="PF16916"/>
    </source>
</evidence>
<dbReference type="SUPFAM" id="SSF161111">
    <property type="entry name" value="Cation efflux protein transmembrane domain-like"/>
    <property type="match status" value="1"/>
</dbReference>
<dbReference type="GO" id="GO:0016020">
    <property type="term" value="C:membrane"/>
    <property type="evidence" value="ECO:0007669"/>
    <property type="project" value="UniProtKB-SubCell"/>
</dbReference>
<dbReference type="FunFam" id="1.20.1510.10:FF:000006">
    <property type="entry name" value="Divalent cation efflux transporter"/>
    <property type="match status" value="1"/>
</dbReference>
<dbReference type="PROSITE" id="PS51257">
    <property type="entry name" value="PROKAR_LIPOPROTEIN"/>
    <property type="match status" value="1"/>
</dbReference>
<dbReference type="KEGG" id="nli:G3M70_08480"/>
<evidence type="ECO:0000256" key="3">
    <source>
        <dbReference type="ARBA" id="ARBA00022448"/>
    </source>
</evidence>
<sequence>MIPLRKIIRSISPGVKVILIGAAGNVGLSCIKLIGGVLGGSPALLNDAFHSLSDLATDGIALLTYKIGRLPRDPNHPYGHGKAESIGSSFIGLCVLLAGIGLAWVSIQFLMQPDKVGHSFLEDFGGMKSFVVDRTAMEIAAGFAFISILIKEWLFRYTRQIGEEENSPTLIANAWHHRSDALSSIAALVGIGGAIAGYPIMDPLAGIVVALMIAKSGVDITKEGVSDLMDTAIDDEDLDAIIEAAREIPGVISLHDVRSRKVGGEVLIDLHALVDPECSVTEGHHIGENLRKRLIHKFSDVEDILVHIDTEEPDGIEPVYQTDSLELRRLAAAALEPFSDRLTPTRLRLHFYSGDVLVEAILKPDLDLPADQYASILKEVREKLEAVEEIQCARVYLDV</sequence>
<keyword evidence="4 7" id="KW-0812">Transmembrane</keyword>
<dbReference type="InterPro" id="IPR036837">
    <property type="entry name" value="Cation_efflux_CTD_sf"/>
</dbReference>
<dbReference type="Pfam" id="PF16916">
    <property type="entry name" value="ZT_dimer"/>
    <property type="match status" value="1"/>
</dbReference>
<proteinExistence type="inferred from homology"/>
<accession>A0A7T0G0J5</accession>
<name>A0A7T0G0J5_9BACT</name>
<evidence type="ECO:0000256" key="2">
    <source>
        <dbReference type="ARBA" id="ARBA00008114"/>
    </source>
</evidence>
<dbReference type="Proteomes" id="UP000594688">
    <property type="component" value="Chromosome"/>
</dbReference>
<dbReference type="SUPFAM" id="SSF160240">
    <property type="entry name" value="Cation efflux protein cytoplasmic domain-like"/>
    <property type="match status" value="1"/>
</dbReference>
<dbReference type="Gene3D" id="1.20.1510.10">
    <property type="entry name" value="Cation efflux protein transmembrane domain"/>
    <property type="match status" value="1"/>
</dbReference>
<feature type="transmembrane region" description="Helical" evidence="7">
    <location>
        <begin position="131"/>
        <end position="150"/>
    </location>
</feature>